<feature type="domain" description="B box-type" evidence="6">
    <location>
        <begin position="1"/>
        <end position="46"/>
    </location>
</feature>
<evidence type="ECO:0000256" key="2">
    <source>
        <dbReference type="ARBA" id="ARBA00022771"/>
    </source>
</evidence>
<evidence type="ECO:0000256" key="3">
    <source>
        <dbReference type="ARBA" id="ARBA00022833"/>
    </source>
</evidence>
<keyword evidence="1" id="KW-0479">Metal-binding</keyword>
<dbReference type="CDD" id="cd19821">
    <property type="entry name" value="Bbox1_BBX-like"/>
    <property type="match status" value="1"/>
</dbReference>
<keyword evidence="8" id="KW-1185">Reference proteome</keyword>
<dbReference type="PANTHER" id="PTHR31717">
    <property type="entry name" value="ZINC FINGER PROTEIN CONSTANS-LIKE 10"/>
    <property type="match status" value="1"/>
</dbReference>
<feature type="region of interest" description="Disordered" evidence="5">
    <location>
        <begin position="64"/>
        <end position="155"/>
    </location>
</feature>
<organism evidence="7 8">
    <name type="scientific">Trapa incisa</name>
    <dbReference type="NCBI Taxonomy" id="236973"/>
    <lineage>
        <taxon>Eukaryota</taxon>
        <taxon>Viridiplantae</taxon>
        <taxon>Streptophyta</taxon>
        <taxon>Embryophyta</taxon>
        <taxon>Tracheophyta</taxon>
        <taxon>Spermatophyta</taxon>
        <taxon>Magnoliopsida</taxon>
        <taxon>eudicotyledons</taxon>
        <taxon>Gunneridae</taxon>
        <taxon>Pentapetalae</taxon>
        <taxon>rosids</taxon>
        <taxon>malvids</taxon>
        <taxon>Myrtales</taxon>
        <taxon>Lythraceae</taxon>
        <taxon>Trapa</taxon>
    </lineage>
</organism>
<gene>
    <name evidence="7" type="ORF">SAY87_008156</name>
</gene>
<evidence type="ECO:0000313" key="8">
    <source>
        <dbReference type="Proteomes" id="UP001345219"/>
    </source>
</evidence>
<dbReference type="GO" id="GO:0008270">
    <property type="term" value="F:zinc ion binding"/>
    <property type="evidence" value="ECO:0007669"/>
    <property type="project" value="UniProtKB-KW"/>
</dbReference>
<evidence type="ECO:0000256" key="5">
    <source>
        <dbReference type="SAM" id="MobiDB-lite"/>
    </source>
</evidence>
<protein>
    <recommendedName>
        <fullName evidence="6">B box-type domain-containing protein</fullName>
    </recommendedName>
</protein>
<comment type="caution">
    <text evidence="7">The sequence shown here is derived from an EMBL/GenBank/DDBJ whole genome shotgun (WGS) entry which is preliminary data.</text>
</comment>
<dbReference type="InterPro" id="IPR049808">
    <property type="entry name" value="CONSTANS-like_Bbox1"/>
</dbReference>
<dbReference type="PROSITE" id="PS50119">
    <property type="entry name" value="ZF_BBOX"/>
    <property type="match status" value="1"/>
</dbReference>
<evidence type="ECO:0000256" key="1">
    <source>
        <dbReference type="ARBA" id="ARBA00022723"/>
    </source>
</evidence>
<dbReference type="Proteomes" id="UP001345219">
    <property type="component" value="Chromosome 7"/>
</dbReference>
<dbReference type="AlphaFoldDB" id="A0AAN7KJV0"/>
<evidence type="ECO:0000256" key="4">
    <source>
        <dbReference type="PROSITE-ProRule" id="PRU00024"/>
    </source>
</evidence>
<sequence>MRGCVLCKVVPAKTFCDSDQAALCWDCDAKVHGANFLVARHSRTLLCHACQRLTPWTASGAKLGHTVSDGGDGGGGGSSSDGGRDEDGDNQVVPWSSLTHPPAASSSSDDESVSQLYMSNKRGTARTPCSTKRMREGSSPDSRWQEDLGDSSSRRNRGPKWLMVIALGSLPSTSSSMANEARLNCFPFVSFARIFLNLSWPAVTSSHGA</sequence>
<dbReference type="PANTHER" id="PTHR31717:SF60">
    <property type="entry name" value="B-BOX TYPE ZINC FINGER FAMILY PROTEIN"/>
    <property type="match status" value="1"/>
</dbReference>
<keyword evidence="3" id="KW-0862">Zinc</keyword>
<name>A0AAN7KJV0_9MYRT</name>
<dbReference type="EMBL" id="JAXIOK010000007">
    <property type="protein sequence ID" value="KAK4766514.1"/>
    <property type="molecule type" value="Genomic_DNA"/>
</dbReference>
<dbReference type="InterPro" id="IPR000315">
    <property type="entry name" value="Znf_B-box"/>
</dbReference>
<keyword evidence="2 4" id="KW-0863">Zinc-finger</keyword>
<proteinExistence type="predicted"/>
<dbReference type="Pfam" id="PF00643">
    <property type="entry name" value="zf-B_box"/>
    <property type="match status" value="1"/>
</dbReference>
<feature type="compositionally biased region" description="Polar residues" evidence="5">
    <location>
        <begin position="115"/>
        <end position="130"/>
    </location>
</feature>
<feature type="compositionally biased region" description="Gly residues" evidence="5">
    <location>
        <begin position="70"/>
        <end position="80"/>
    </location>
</feature>
<evidence type="ECO:0000259" key="6">
    <source>
        <dbReference type="PROSITE" id="PS50119"/>
    </source>
</evidence>
<evidence type="ECO:0000313" key="7">
    <source>
        <dbReference type="EMBL" id="KAK4766514.1"/>
    </source>
</evidence>
<reference evidence="7 8" key="1">
    <citation type="journal article" date="2023" name="Hortic Res">
        <title>Pangenome of water caltrop reveals structural variations and asymmetric subgenome divergence after allopolyploidization.</title>
        <authorList>
            <person name="Zhang X."/>
            <person name="Chen Y."/>
            <person name="Wang L."/>
            <person name="Yuan Y."/>
            <person name="Fang M."/>
            <person name="Shi L."/>
            <person name="Lu R."/>
            <person name="Comes H.P."/>
            <person name="Ma Y."/>
            <person name="Chen Y."/>
            <person name="Huang G."/>
            <person name="Zhou Y."/>
            <person name="Zheng Z."/>
            <person name="Qiu Y."/>
        </authorList>
    </citation>
    <scope>NUCLEOTIDE SEQUENCE [LARGE SCALE GENOMIC DNA]</scope>
    <source>
        <tissue evidence="7">Roots</tissue>
    </source>
</reference>
<feature type="compositionally biased region" description="Basic and acidic residues" evidence="5">
    <location>
        <begin position="133"/>
        <end position="146"/>
    </location>
</feature>
<accession>A0AAN7KJV0</accession>
<dbReference type="SMART" id="SM00336">
    <property type="entry name" value="BBOX"/>
    <property type="match status" value="1"/>
</dbReference>